<accession>A0A399D3A2</accession>
<keyword evidence="18" id="KW-1185">Reference proteome</keyword>
<dbReference type="EMBL" id="QWET01000003">
    <property type="protein sequence ID" value="RIH66425.1"/>
    <property type="molecule type" value="Genomic_DNA"/>
</dbReference>
<keyword evidence="6 15" id="KW-0808">Transferase</keyword>
<evidence type="ECO:0000313" key="17">
    <source>
        <dbReference type="EMBL" id="RIH66425.1"/>
    </source>
</evidence>
<evidence type="ECO:0000256" key="8">
    <source>
        <dbReference type="ARBA" id="ARBA00022741"/>
    </source>
</evidence>
<evidence type="ECO:0000256" key="11">
    <source>
        <dbReference type="ARBA" id="ARBA00022840"/>
    </source>
</evidence>
<keyword evidence="4 15" id="KW-0285">Flavoprotein</keyword>
<dbReference type="EC" id="2.7.1.26" evidence="15"/>
<evidence type="ECO:0000256" key="9">
    <source>
        <dbReference type="ARBA" id="ARBA00022777"/>
    </source>
</evidence>
<keyword evidence="7 15" id="KW-0548">Nucleotidyltransferase</keyword>
<reference evidence="17 18" key="1">
    <citation type="journal article" date="2015" name="Int. J. Syst. Evol. Microbiol.">
        <title>Mariniphaga sediminis sp. nov., isolated from coastal sediment.</title>
        <authorList>
            <person name="Wang F.Q."/>
            <person name="Shen Q.Y."/>
            <person name="Chen G.J."/>
            <person name="Du Z.J."/>
        </authorList>
    </citation>
    <scope>NUCLEOTIDE SEQUENCE [LARGE SCALE GENOMIC DNA]</scope>
    <source>
        <strain evidence="17 18">SY21</strain>
    </source>
</reference>
<evidence type="ECO:0000256" key="7">
    <source>
        <dbReference type="ARBA" id="ARBA00022695"/>
    </source>
</evidence>
<dbReference type="Pfam" id="PF06574">
    <property type="entry name" value="FAD_syn"/>
    <property type="match status" value="1"/>
</dbReference>
<dbReference type="GO" id="GO:0009231">
    <property type="term" value="P:riboflavin biosynthetic process"/>
    <property type="evidence" value="ECO:0007669"/>
    <property type="project" value="InterPro"/>
</dbReference>
<comment type="pathway">
    <text evidence="3 15">Cofactor biosynthesis; FMN biosynthesis; FMN from riboflavin (ATP route): step 1/1.</text>
</comment>
<comment type="catalytic activity">
    <reaction evidence="14 15">
        <text>FMN + ATP + H(+) = FAD + diphosphate</text>
        <dbReference type="Rhea" id="RHEA:17237"/>
        <dbReference type="ChEBI" id="CHEBI:15378"/>
        <dbReference type="ChEBI" id="CHEBI:30616"/>
        <dbReference type="ChEBI" id="CHEBI:33019"/>
        <dbReference type="ChEBI" id="CHEBI:57692"/>
        <dbReference type="ChEBI" id="CHEBI:58210"/>
        <dbReference type="EC" id="2.7.7.2"/>
    </reaction>
</comment>
<dbReference type="InterPro" id="IPR002606">
    <property type="entry name" value="Riboflavin_kinase_bac"/>
</dbReference>
<comment type="similarity">
    <text evidence="15">Belongs to the ribF family.</text>
</comment>
<dbReference type="PIRSF" id="PIRSF004491">
    <property type="entry name" value="FAD_Synth"/>
    <property type="match status" value="1"/>
</dbReference>
<dbReference type="SUPFAM" id="SSF52374">
    <property type="entry name" value="Nucleotidylyl transferase"/>
    <property type="match status" value="1"/>
</dbReference>
<dbReference type="SMART" id="SM00904">
    <property type="entry name" value="Flavokinase"/>
    <property type="match status" value="1"/>
</dbReference>
<evidence type="ECO:0000259" key="16">
    <source>
        <dbReference type="SMART" id="SM00904"/>
    </source>
</evidence>
<evidence type="ECO:0000256" key="14">
    <source>
        <dbReference type="ARBA" id="ARBA00049494"/>
    </source>
</evidence>
<evidence type="ECO:0000256" key="12">
    <source>
        <dbReference type="ARBA" id="ARBA00023268"/>
    </source>
</evidence>
<comment type="caution">
    <text evidence="17">The sequence shown here is derived from an EMBL/GenBank/DDBJ whole genome shotgun (WGS) entry which is preliminary data.</text>
</comment>
<dbReference type="GO" id="GO:0005524">
    <property type="term" value="F:ATP binding"/>
    <property type="evidence" value="ECO:0007669"/>
    <property type="project" value="UniProtKB-UniRule"/>
</dbReference>
<dbReference type="GO" id="GO:0009398">
    <property type="term" value="P:FMN biosynthetic process"/>
    <property type="evidence" value="ECO:0007669"/>
    <property type="project" value="UniProtKB-UniRule"/>
</dbReference>
<evidence type="ECO:0000256" key="15">
    <source>
        <dbReference type="PIRNR" id="PIRNR004491"/>
    </source>
</evidence>
<dbReference type="UniPathway" id="UPA00276">
    <property type="reaction ID" value="UER00406"/>
</dbReference>
<protein>
    <recommendedName>
        <fullName evidence="15">Riboflavin biosynthesis protein</fullName>
    </recommendedName>
    <domain>
        <recommendedName>
            <fullName evidence="15">Riboflavin kinase</fullName>
            <ecNumber evidence="15">2.7.1.26</ecNumber>
        </recommendedName>
        <alternativeName>
            <fullName evidence="15">Flavokinase</fullName>
        </alternativeName>
    </domain>
    <domain>
        <recommendedName>
            <fullName evidence="15">FMN adenylyltransferase</fullName>
            <ecNumber evidence="15">2.7.7.2</ecNumber>
        </recommendedName>
        <alternativeName>
            <fullName evidence="15">FAD pyrophosphorylase</fullName>
        </alternativeName>
        <alternativeName>
            <fullName evidence="15">FAD synthase</fullName>
        </alternativeName>
    </domain>
</protein>
<comment type="catalytic activity">
    <reaction evidence="13 15">
        <text>riboflavin + ATP = FMN + ADP + H(+)</text>
        <dbReference type="Rhea" id="RHEA:14357"/>
        <dbReference type="ChEBI" id="CHEBI:15378"/>
        <dbReference type="ChEBI" id="CHEBI:30616"/>
        <dbReference type="ChEBI" id="CHEBI:57986"/>
        <dbReference type="ChEBI" id="CHEBI:58210"/>
        <dbReference type="ChEBI" id="CHEBI:456216"/>
        <dbReference type="EC" id="2.7.1.26"/>
    </reaction>
</comment>
<dbReference type="NCBIfam" id="TIGR00125">
    <property type="entry name" value="cyt_tran_rel"/>
    <property type="match status" value="1"/>
</dbReference>
<comment type="function">
    <text evidence="1">Catalyzes the phosphorylation of riboflavin to FMN followed by the adenylation of FMN to FAD.</text>
</comment>
<dbReference type="Pfam" id="PF01687">
    <property type="entry name" value="Flavokinase"/>
    <property type="match status" value="1"/>
</dbReference>
<dbReference type="Gene3D" id="3.40.50.620">
    <property type="entry name" value="HUPs"/>
    <property type="match status" value="1"/>
</dbReference>
<proteinExistence type="inferred from homology"/>
<dbReference type="AlphaFoldDB" id="A0A399D3A2"/>
<name>A0A399D3A2_9BACT</name>
<dbReference type="PANTHER" id="PTHR22749">
    <property type="entry name" value="RIBOFLAVIN KINASE/FMN ADENYLYLTRANSFERASE"/>
    <property type="match status" value="1"/>
</dbReference>
<dbReference type="FunFam" id="3.40.50.620:FF:000021">
    <property type="entry name" value="Riboflavin biosynthesis protein"/>
    <property type="match status" value="1"/>
</dbReference>
<dbReference type="Proteomes" id="UP000266441">
    <property type="component" value="Unassembled WGS sequence"/>
</dbReference>
<keyword evidence="10 15" id="KW-0274">FAD</keyword>
<sequence length="311" mass="35249">MKIHHDINSFKAHKPVVTIGTFDGVHLGHRKVIARLKEIAGEHGGESVIFTFYPHPRLVTAPDETNLRLLTTLNEKKELFAQSGIDHLIVFPFTKAFSELSYTEFVEEILVKKMHTHCLVVGYDHRFGKNREGGFEYLQKCAKRFGFEIEKLDALSVEKDHVSSTRIRKALEEGSIEKANHLLGYRFTLHGTVVEGKRMGRIIGFPTANIEASDPHKLIPGYGVYAVEVLISNKRYGGMLNIGSRPTFNKNADNRSIEVHIFDFSGDLYHKEITLVFTKKIRDEQKFSGIETLAEQLKKDKVAAIKTLSEN</sequence>
<evidence type="ECO:0000256" key="10">
    <source>
        <dbReference type="ARBA" id="ARBA00022827"/>
    </source>
</evidence>
<dbReference type="OrthoDB" id="9803667at2"/>
<evidence type="ECO:0000256" key="3">
    <source>
        <dbReference type="ARBA" id="ARBA00005201"/>
    </source>
</evidence>
<keyword evidence="11 15" id="KW-0067">ATP-binding</keyword>
<evidence type="ECO:0000256" key="13">
    <source>
        <dbReference type="ARBA" id="ARBA00047880"/>
    </source>
</evidence>
<dbReference type="Gene3D" id="2.40.30.30">
    <property type="entry name" value="Riboflavin kinase-like"/>
    <property type="match status" value="1"/>
</dbReference>
<dbReference type="InterPro" id="IPR023465">
    <property type="entry name" value="Riboflavin_kinase_dom_sf"/>
</dbReference>
<keyword evidence="9 15" id="KW-0418">Kinase</keyword>
<dbReference type="InterPro" id="IPR004821">
    <property type="entry name" value="Cyt_trans-like"/>
</dbReference>
<dbReference type="PANTHER" id="PTHR22749:SF6">
    <property type="entry name" value="RIBOFLAVIN KINASE"/>
    <property type="match status" value="1"/>
</dbReference>
<dbReference type="InterPro" id="IPR015865">
    <property type="entry name" value="Riboflavin_kinase_bac/euk"/>
</dbReference>
<dbReference type="UniPathway" id="UPA00277">
    <property type="reaction ID" value="UER00407"/>
</dbReference>
<evidence type="ECO:0000256" key="4">
    <source>
        <dbReference type="ARBA" id="ARBA00022630"/>
    </source>
</evidence>
<dbReference type="GO" id="GO:0006747">
    <property type="term" value="P:FAD biosynthetic process"/>
    <property type="evidence" value="ECO:0007669"/>
    <property type="project" value="UniProtKB-UniRule"/>
</dbReference>
<keyword evidence="5 15" id="KW-0288">FMN</keyword>
<evidence type="ECO:0000256" key="5">
    <source>
        <dbReference type="ARBA" id="ARBA00022643"/>
    </source>
</evidence>
<evidence type="ECO:0000256" key="2">
    <source>
        <dbReference type="ARBA" id="ARBA00004726"/>
    </source>
</evidence>
<evidence type="ECO:0000313" key="18">
    <source>
        <dbReference type="Proteomes" id="UP000266441"/>
    </source>
</evidence>
<keyword evidence="12" id="KW-0511">Multifunctional enzyme</keyword>
<dbReference type="InterPro" id="IPR023468">
    <property type="entry name" value="Riboflavin_kinase"/>
</dbReference>
<dbReference type="NCBIfam" id="NF004160">
    <property type="entry name" value="PRK05627.1-3"/>
    <property type="match status" value="1"/>
</dbReference>
<dbReference type="CDD" id="cd02064">
    <property type="entry name" value="FAD_synthetase_N"/>
    <property type="match status" value="1"/>
</dbReference>
<keyword evidence="8 15" id="KW-0547">Nucleotide-binding</keyword>
<dbReference type="EC" id="2.7.7.2" evidence="15"/>
<comment type="pathway">
    <text evidence="2 15">Cofactor biosynthesis; FAD biosynthesis; FAD from FMN: step 1/1.</text>
</comment>
<organism evidence="17 18">
    <name type="scientific">Mariniphaga sediminis</name>
    <dbReference type="NCBI Taxonomy" id="1628158"/>
    <lineage>
        <taxon>Bacteria</taxon>
        <taxon>Pseudomonadati</taxon>
        <taxon>Bacteroidota</taxon>
        <taxon>Bacteroidia</taxon>
        <taxon>Marinilabiliales</taxon>
        <taxon>Prolixibacteraceae</taxon>
        <taxon>Mariniphaga</taxon>
    </lineage>
</organism>
<dbReference type="InterPro" id="IPR014729">
    <property type="entry name" value="Rossmann-like_a/b/a_fold"/>
</dbReference>
<evidence type="ECO:0000256" key="1">
    <source>
        <dbReference type="ARBA" id="ARBA00002121"/>
    </source>
</evidence>
<dbReference type="NCBIfam" id="TIGR00083">
    <property type="entry name" value="ribF"/>
    <property type="match status" value="1"/>
</dbReference>
<dbReference type="SUPFAM" id="SSF82114">
    <property type="entry name" value="Riboflavin kinase-like"/>
    <property type="match status" value="1"/>
</dbReference>
<feature type="domain" description="Riboflavin kinase" evidence="16">
    <location>
        <begin position="182"/>
        <end position="309"/>
    </location>
</feature>
<evidence type="ECO:0000256" key="6">
    <source>
        <dbReference type="ARBA" id="ARBA00022679"/>
    </source>
</evidence>
<gene>
    <name evidence="17" type="ORF">D1164_05860</name>
</gene>
<dbReference type="GO" id="GO:0008531">
    <property type="term" value="F:riboflavin kinase activity"/>
    <property type="evidence" value="ECO:0007669"/>
    <property type="project" value="UniProtKB-UniRule"/>
</dbReference>
<dbReference type="RefSeq" id="WP_119349012.1">
    <property type="nucleotide sequence ID" value="NZ_JBFHKJ010000017.1"/>
</dbReference>
<dbReference type="NCBIfam" id="NF004162">
    <property type="entry name" value="PRK05627.1-5"/>
    <property type="match status" value="1"/>
</dbReference>
<dbReference type="GO" id="GO:0003919">
    <property type="term" value="F:FMN adenylyltransferase activity"/>
    <property type="evidence" value="ECO:0007669"/>
    <property type="project" value="UniProtKB-UniRule"/>
</dbReference>
<dbReference type="InterPro" id="IPR015864">
    <property type="entry name" value="FAD_synthase"/>
</dbReference>